<dbReference type="RefSeq" id="WP_343952313.1">
    <property type="nucleotide sequence ID" value="NZ_BAAAHQ010000024.1"/>
</dbReference>
<proteinExistence type="predicted"/>
<dbReference type="EMBL" id="BAAAHQ010000024">
    <property type="protein sequence ID" value="GAA0938688.1"/>
    <property type="molecule type" value="Genomic_DNA"/>
</dbReference>
<dbReference type="Gene3D" id="3.30.565.10">
    <property type="entry name" value="Histidine kinase-like ATPase, C-terminal domain"/>
    <property type="match status" value="1"/>
</dbReference>
<keyword evidence="1" id="KW-0418">Kinase</keyword>
<dbReference type="CDD" id="cd16936">
    <property type="entry name" value="HATPase_RsbW-like"/>
    <property type="match status" value="1"/>
</dbReference>
<evidence type="ECO:0000313" key="3">
    <source>
        <dbReference type="EMBL" id="GAA0938688.1"/>
    </source>
</evidence>
<gene>
    <name evidence="3" type="ORF">GCM10009560_48810</name>
</gene>
<evidence type="ECO:0000256" key="1">
    <source>
        <dbReference type="ARBA" id="ARBA00022527"/>
    </source>
</evidence>
<keyword evidence="1" id="KW-0808">Transferase</keyword>
<organism evidence="3 4">
    <name type="scientific">Nonomuraea longicatena</name>
    <dbReference type="NCBI Taxonomy" id="83682"/>
    <lineage>
        <taxon>Bacteria</taxon>
        <taxon>Bacillati</taxon>
        <taxon>Actinomycetota</taxon>
        <taxon>Actinomycetes</taxon>
        <taxon>Streptosporangiales</taxon>
        <taxon>Streptosporangiaceae</taxon>
        <taxon>Nonomuraea</taxon>
    </lineage>
</organism>
<dbReference type="PANTHER" id="PTHR35526">
    <property type="entry name" value="ANTI-SIGMA-F FACTOR RSBW-RELATED"/>
    <property type="match status" value="1"/>
</dbReference>
<keyword evidence="1" id="KW-0723">Serine/threonine-protein kinase</keyword>
<feature type="domain" description="Histidine kinase/HSP90-like ATPase" evidence="2">
    <location>
        <begin position="17"/>
        <end position="113"/>
    </location>
</feature>
<dbReference type="SUPFAM" id="SSF55874">
    <property type="entry name" value="ATPase domain of HSP90 chaperone/DNA topoisomerase II/histidine kinase"/>
    <property type="match status" value="1"/>
</dbReference>
<dbReference type="Proteomes" id="UP001501578">
    <property type="component" value="Unassembled WGS sequence"/>
</dbReference>
<evidence type="ECO:0000313" key="4">
    <source>
        <dbReference type="Proteomes" id="UP001501578"/>
    </source>
</evidence>
<dbReference type="InterPro" id="IPR003594">
    <property type="entry name" value="HATPase_dom"/>
</dbReference>
<name>A0ABP4AMK8_9ACTN</name>
<dbReference type="Pfam" id="PF13581">
    <property type="entry name" value="HATPase_c_2"/>
    <property type="match status" value="1"/>
</dbReference>
<protein>
    <recommendedName>
        <fullName evidence="2">Histidine kinase/HSP90-like ATPase domain-containing protein</fullName>
    </recommendedName>
</protein>
<comment type="caution">
    <text evidence="3">The sequence shown here is derived from an EMBL/GenBank/DDBJ whole genome shotgun (WGS) entry which is preliminary data.</text>
</comment>
<dbReference type="InterPro" id="IPR050267">
    <property type="entry name" value="Anti-sigma-factor_SerPK"/>
</dbReference>
<evidence type="ECO:0000259" key="2">
    <source>
        <dbReference type="Pfam" id="PF13581"/>
    </source>
</evidence>
<dbReference type="PANTHER" id="PTHR35526:SF3">
    <property type="entry name" value="ANTI-SIGMA-F FACTOR RSBW"/>
    <property type="match status" value="1"/>
</dbReference>
<keyword evidence="4" id="KW-1185">Reference proteome</keyword>
<sequence>MATTSAQAPSVLTLAVPQQAEAIGRARHAVRDVLTEHSWPDELIDTVVLVVSELVSNAVRHGRPPIELRLQVIPGFAAGRVSDRSLAMPVPVETDDDAESGRGLAIVQAMTSRWGTLPLPERGGKAVWFEFRHPPDHADLPSLGPLLRGVPGLGSSCFRGDLNAPSFGSRFN</sequence>
<accession>A0ABP4AMK8</accession>
<reference evidence="4" key="1">
    <citation type="journal article" date="2019" name="Int. J. Syst. Evol. Microbiol.">
        <title>The Global Catalogue of Microorganisms (GCM) 10K type strain sequencing project: providing services to taxonomists for standard genome sequencing and annotation.</title>
        <authorList>
            <consortium name="The Broad Institute Genomics Platform"/>
            <consortium name="The Broad Institute Genome Sequencing Center for Infectious Disease"/>
            <person name="Wu L."/>
            <person name="Ma J."/>
        </authorList>
    </citation>
    <scope>NUCLEOTIDE SEQUENCE [LARGE SCALE GENOMIC DNA]</scope>
    <source>
        <strain evidence="4">JCM 11136</strain>
    </source>
</reference>
<dbReference type="InterPro" id="IPR036890">
    <property type="entry name" value="HATPase_C_sf"/>
</dbReference>